<evidence type="ECO:0000313" key="1">
    <source>
        <dbReference type="EMBL" id="SVC38260.1"/>
    </source>
</evidence>
<proteinExistence type="predicted"/>
<dbReference type="EMBL" id="UINC01088227">
    <property type="protein sequence ID" value="SVC38260.1"/>
    <property type="molecule type" value="Genomic_DNA"/>
</dbReference>
<feature type="non-terminal residue" evidence="1">
    <location>
        <position position="51"/>
    </location>
</feature>
<sequence>MKKKQRIISYLFVITLISQVGGGESWIDYDNIKKIMPGSSRNEVISTLGEP</sequence>
<organism evidence="1">
    <name type="scientific">marine metagenome</name>
    <dbReference type="NCBI Taxonomy" id="408172"/>
    <lineage>
        <taxon>unclassified sequences</taxon>
        <taxon>metagenomes</taxon>
        <taxon>ecological metagenomes</taxon>
    </lineage>
</organism>
<accession>A0A382LNR5</accession>
<reference evidence="1" key="1">
    <citation type="submission" date="2018-05" db="EMBL/GenBank/DDBJ databases">
        <authorList>
            <person name="Lanie J.A."/>
            <person name="Ng W.-L."/>
            <person name="Kazmierczak K.M."/>
            <person name="Andrzejewski T.M."/>
            <person name="Davidsen T.M."/>
            <person name="Wayne K.J."/>
            <person name="Tettelin H."/>
            <person name="Glass J.I."/>
            <person name="Rusch D."/>
            <person name="Podicherti R."/>
            <person name="Tsui H.-C.T."/>
            <person name="Winkler M.E."/>
        </authorList>
    </citation>
    <scope>NUCLEOTIDE SEQUENCE</scope>
</reference>
<name>A0A382LNR5_9ZZZZ</name>
<gene>
    <name evidence="1" type="ORF">METZ01_LOCUS291114</name>
</gene>
<protein>
    <recommendedName>
        <fullName evidence="2">Lipoprotein SmpA/OmlA domain-containing protein</fullName>
    </recommendedName>
</protein>
<evidence type="ECO:0008006" key="2">
    <source>
        <dbReference type="Google" id="ProtNLM"/>
    </source>
</evidence>
<dbReference type="AlphaFoldDB" id="A0A382LNR5"/>